<evidence type="ECO:0000313" key="26">
    <source>
        <dbReference type="EMBL" id="NXU96940.1"/>
    </source>
</evidence>
<dbReference type="InterPro" id="IPR038254">
    <property type="entry name" value="KIN17_WH-like_sf"/>
</dbReference>
<evidence type="ECO:0000256" key="17">
    <source>
        <dbReference type="ARBA" id="ARBA00023204"/>
    </source>
</evidence>
<dbReference type="GO" id="GO:0006281">
    <property type="term" value="P:DNA repair"/>
    <property type="evidence" value="ECO:0007669"/>
    <property type="project" value="UniProtKB-KW"/>
</dbReference>
<keyword evidence="10" id="KW-0863">Zinc-finger</keyword>
<dbReference type="GO" id="GO:0006260">
    <property type="term" value="P:DNA replication"/>
    <property type="evidence" value="ECO:0007669"/>
    <property type="project" value="UniProtKB-KW"/>
</dbReference>
<dbReference type="InterPro" id="IPR037321">
    <property type="entry name" value="KIN17-like"/>
</dbReference>
<evidence type="ECO:0000256" key="14">
    <source>
        <dbReference type="ARBA" id="ARBA00023054"/>
    </source>
</evidence>
<comment type="caution">
    <text evidence="26">The sequence shown here is derived from an EMBL/GenBank/DDBJ whole genome shotgun (WGS) entry which is preliminary data.</text>
</comment>
<dbReference type="FunFam" id="1.10.10.2030:FF:000001">
    <property type="entry name" value="DNA/RNA-binding protein KIN17, putative"/>
    <property type="match status" value="1"/>
</dbReference>
<evidence type="ECO:0000256" key="1">
    <source>
        <dbReference type="ARBA" id="ARBA00004123"/>
    </source>
</evidence>
<dbReference type="InterPro" id="IPR056767">
    <property type="entry name" value="C2H2-Znf_KIN17"/>
</dbReference>
<sequence length="389" mass="45519">MGKPDFFSPKAIANRIKSKGLQKLRWYCQMCQKQCRDENGFKCHCMSESHQRQLLLASENPQQFVDYFSEEFRHDFLELLRRRFGTKRVHNNIVYNEYISHREHIHMNATQWETLTDFTKWLGREGLCKVDETPKGWYIQYIDRDPETIRRQQEQERKKKQDLDDEEKTAKFIEQQVRRGLEGKQLEMPVYTELNRENKEEKVTFNLNKEASTSVAASSKTSALGQNALKMVERAVKRKAATHSSGQPKEKKKKSALDEIMELELEKKRASRRDYWLQPEIIVKIVTKKLGEQYHKKKAVVKEVIDKYTAVVRVIDSGHKLKLDQTHLETVIPAPGKKVMVLNGEYRGNEGILESINKKRFSVTITIDSGPLKGRRVEDTQYEDVSKLA</sequence>
<evidence type="ECO:0000259" key="24">
    <source>
        <dbReference type="SMART" id="SM00739"/>
    </source>
</evidence>
<evidence type="ECO:0000256" key="11">
    <source>
        <dbReference type="ARBA" id="ARBA00022833"/>
    </source>
</evidence>
<dbReference type="GO" id="GO:0008270">
    <property type="term" value="F:zinc ion binding"/>
    <property type="evidence" value="ECO:0007669"/>
    <property type="project" value="UniProtKB-KW"/>
</dbReference>
<dbReference type="Proteomes" id="UP000524451">
    <property type="component" value="Unassembled WGS sequence"/>
</dbReference>
<evidence type="ECO:0000256" key="4">
    <source>
        <dbReference type="ARBA" id="ARBA00022481"/>
    </source>
</evidence>
<dbReference type="GO" id="GO:0006397">
    <property type="term" value="P:mRNA processing"/>
    <property type="evidence" value="ECO:0007669"/>
    <property type="project" value="UniProtKB-KW"/>
</dbReference>
<evidence type="ECO:0000256" key="23">
    <source>
        <dbReference type="SAM" id="Coils"/>
    </source>
</evidence>
<keyword evidence="27" id="KW-1185">Reference proteome</keyword>
<evidence type="ECO:0000256" key="18">
    <source>
        <dbReference type="ARBA" id="ARBA00023242"/>
    </source>
</evidence>
<dbReference type="GO" id="GO:0006310">
    <property type="term" value="P:DNA recombination"/>
    <property type="evidence" value="ECO:0007669"/>
    <property type="project" value="UniProtKB-KW"/>
</dbReference>
<name>A0A7L3Q586_9SYLV</name>
<keyword evidence="9" id="KW-0227">DNA damage</keyword>
<keyword evidence="16" id="KW-0233">DNA recombination</keyword>
<dbReference type="FunFam" id="2.30.30.30:FF:000021">
    <property type="entry name" value="DNA/RNA-binding protein KIN17, putative"/>
    <property type="match status" value="1"/>
</dbReference>
<evidence type="ECO:0000313" key="27">
    <source>
        <dbReference type="Proteomes" id="UP000524451"/>
    </source>
</evidence>
<evidence type="ECO:0000256" key="21">
    <source>
        <dbReference type="ARBA" id="ARBA00067573"/>
    </source>
</evidence>
<keyword evidence="17" id="KW-0234">DNA repair</keyword>
<keyword evidence="5" id="KW-0963">Cytoplasm</keyword>
<dbReference type="InterPro" id="IPR019447">
    <property type="entry name" value="DNA/RNA-bd_Kin17_WH-like_dom"/>
</dbReference>
<comment type="similarity">
    <text evidence="3">Belongs to the KIN17 family.</text>
</comment>
<dbReference type="InterPro" id="IPR036236">
    <property type="entry name" value="Znf_C2H2_sf"/>
</dbReference>
<evidence type="ECO:0000256" key="6">
    <source>
        <dbReference type="ARBA" id="ARBA00022664"/>
    </source>
</evidence>
<evidence type="ECO:0000256" key="9">
    <source>
        <dbReference type="ARBA" id="ARBA00022763"/>
    </source>
</evidence>
<feature type="non-terminal residue" evidence="26">
    <location>
        <position position="1"/>
    </location>
</feature>
<dbReference type="Pfam" id="PF25095">
    <property type="entry name" value="C2H2-zf_KIN17"/>
    <property type="match status" value="1"/>
</dbReference>
<evidence type="ECO:0000256" key="8">
    <source>
        <dbReference type="ARBA" id="ARBA00022723"/>
    </source>
</evidence>
<dbReference type="InterPro" id="IPR014722">
    <property type="entry name" value="Rib_uL2_dom2"/>
</dbReference>
<evidence type="ECO:0000256" key="15">
    <source>
        <dbReference type="ARBA" id="ARBA00023125"/>
    </source>
</evidence>
<dbReference type="GO" id="GO:0005737">
    <property type="term" value="C:cytoplasm"/>
    <property type="evidence" value="ECO:0007669"/>
    <property type="project" value="UniProtKB-SubCell"/>
</dbReference>
<keyword evidence="15" id="KW-0238">DNA-binding</keyword>
<dbReference type="PANTHER" id="PTHR12805:SF0">
    <property type="entry name" value="DNA_RNA-BINDING PROTEIN KIN17"/>
    <property type="match status" value="1"/>
</dbReference>
<evidence type="ECO:0000256" key="12">
    <source>
        <dbReference type="ARBA" id="ARBA00022884"/>
    </source>
</evidence>
<proteinExistence type="inferred from homology"/>
<evidence type="ECO:0000256" key="2">
    <source>
        <dbReference type="ARBA" id="ARBA00004496"/>
    </source>
</evidence>
<dbReference type="Pfam" id="PF25092">
    <property type="entry name" value="SH3_KIN17_C"/>
    <property type="match status" value="1"/>
</dbReference>
<dbReference type="Pfam" id="PF10357">
    <property type="entry name" value="WH_KIN17"/>
    <property type="match status" value="1"/>
</dbReference>
<dbReference type="Gene3D" id="1.10.10.2030">
    <property type="entry name" value="DNA/RNA-binding protein Kin17, conserved domain"/>
    <property type="match status" value="1"/>
</dbReference>
<dbReference type="GO" id="GO:0003690">
    <property type="term" value="F:double-stranded DNA binding"/>
    <property type="evidence" value="ECO:0007669"/>
    <property type="project" value="TreeGrafter"/>
</dbReference>
<gene>
    <name evidence="26" type="primary">Kin_0</name>
    <name evidence="26" type="ORF">CETCET_R09084</name>
</gene>
<comment type="subunit">
    <text evidence="20">Associated with DNA polymerase alpha, RFC1 and cyclin A, in multiprotein DNA replication complexes. Also associates with replication origins at the G1/S phase boundary and throughout the S phase in vivo.</text>
</comment>
<evidence type="ECO:0000256" key="19">
    <source>
        <dbReference type="ARBA" id="ARBA00054469"/>
    </source>
</evidence>
<keyword evidence="18" id="KW-0539">Nucleus</keyword>
<evidence type="ECO:0000256" key="7">
    <source>
        <dbReference type="ARBA" id="ARBA00022705"/>
    </source>
</evidence>
<dbReference type="PANTHER" id="PTHR12805">
    <property type="entry name" value="KIN17 KIN, ANTIGENIC DETERMINANT OF RECA PROTEIN HOMOLOG"/>
    <property type="match status" value="1"/>
</dbReference>
<keyword evidence="11" id="KW-0862">Zinc</keyword>
<dbReference type="InterPro" id="IPR005824">
    <property type="entry name" value="KOW"/>
</dbReference>
<dbReference type="GO" id="GO:0005634">
    <property type="term" value="C:nucleus"/>
    <property type="evidence" value="ECO:0007669"/>
    <property type="project" value="UniProtKB-SubCell"/>
</dbReference>
<keyword evidence="7" id="KW-0235">DNA replication</keyword>
<evidence type="ECO:0000256" key="16">
    <source>
        <dbReference type="ARBA" id="ARBA00023172"/>
    </source>
</evidence>
<dbReference type="FunFam" id="2.30.30.140:FF:000031">
    <property type="entry name" value="DNA/RNA-binding protein KIN17 isoform X1"/>
    <property type="match status" value="1"/>
</dbReference>
<comment type="subcellular location">
    <subcellularLocation>
        <location evidence="2">Cytoplasm</location>
    </subcellularLocation>
    <subcellularLocation>
        <location evidence="1">Nucleus</location>
    </subcellularLocation>
</comment>
<feature type="domain" description="DNA/RNA-binding protein Kin17 WH-like" evidence="25">
    <location>
        <begin position="52"/>
        <end position="178"/>
    </location>
</feature>
<feature type="domain" description="KOW" evidence="24">
    <location>
        <begin position="332"/>
        <end position="359"/>
    </location>
</feature>
<evidence type="ECO:0000256" key="20">
    <source>
        <dbReference type="ARBA" id="ARBA00062063"/>
    </source>
</evidence>
<dbReference type="SUPFAM" id="SSF57667">
    <property type="entry name" value="beta-beta-alpha zinc fingers"/>
    <property type="match status" value="1"/>
</dbReference>
<protein>
    <recommendedName>
        <fullName evidence="21">DNA/RNA-binding protein KIN17</fullName>
    </recommendedName>
    <alternativeName>
        <fullName evidence="22">Binding to curved DNA</fullName>
    </alternativeName>
</protein>
<keyword evidence="6" id="KW-0507">mRNA processing</keyword>
<evidence type="ECO:0000256" key="22">
    <source>
        <dbReference type="ARBA" id="ARBA00079987"/>
    </source>
</evidence>
<accession>A0A7L3Q586</accession>
<organism evidence="26 27">
    <name type="scientific">Cettia cetti</name>
    <dbReference type="NCBI Taxonomy" id="68486"/>
    <lineage>
        <taxon>Eukaryota</taxon>
        <taxon>Metazoa</taxon>
        <taxon>Chordata</taxon>
        <taxon>Craniata</taxon>
        <taxon>Vertebrata</taxon>
        <taxon>Euteleostomi</taxon>
        <taxon>Archelosauria</taxon>
        <taxon>Archosauria</taxon>
        <taxon>Dinosauria</taxon>
        <taxon>Saurischia</taxon>
        <taxon>Theropoda</taxon>
        <taxon>Coelurosauria</taxon>
        <taxon>Aves</taxon>
        <taxon>Neognathae</taxon>
        <taxon>Neoaves</taxon>
        <taxon>Telluraves</taxon>
        <taxon>Australaves</taxon>
        <taxon>Passeriformes</taxon>
        <taxon>Sylvioidea</taxon>
        <taxon>Sylviidae</taxon>
        <taxon>Acrocephalinae</taxon>
        <taxon>Cettia</taxon>
    </lineage>
</organism>
<dbReference type="AlphaFoldDB" id="A0A7L3Q586"/>
<dbReference type="Gene3D" id="2.30.30.30">
    <property type="match status" value="1"/>
</dbReference>
<reference evidence="26 27" key="1">
    <citation type="submission" date="2019-09" db="EMBL/GenBank/DDBJ databases">
        <title>Bird 10,000 Genomes (B10K) Project - Family phase.</title>
        <authorList>
            <person name="Zhang G."/>
        </authorList>
    </citation>
    <scope>NUCLEOTIDE SEQUENCE [LARGE SCALE GENOMIC DNA]</scope>
    <source>
        <strain evidence="26">OUT-0056</strain>
        <tissue evidence="26">Blood</tissue>
    </source>
</reference>
<dbReference type="Pfam" id="PF18131">
    <property type="entry name" value="KN17_SH3"/>
    <property type="match status" value="1"/>
</dbReference>
<keyword evidence="14 23" id="KW-0175">Coiled coil</keyword>
<dbReference type="InterPro" id="IPR041995">
    <property type="entry name" value="KOW_KIN17"/>
</dbReference>
<dbReference type="SMART" id="SM00739">
    <property type="entry name" value="KOW"/>
    <property type="match status" value="1"/>
</dbReference>
<comment type="function">
    <text evidence="19">Involved in DNA replication and the cellular response to DNA damage. May participate in DNA replication factories and create a bridge between DNA replication and repair mediated by high molecular weight complexes. May play a role in illegitimate recombination and regulation of gene expression. May participate in mRNA processing. Binds, in vitro, to double-stranded DNA. Also shown to bind preferentially to curved DNA in vitro and in vivo. Binds via its C-terminal domain to RNA in vitro.</text>
</comment>
<keyword evidence="13" id="KW-0346">Stress response</keyword>
<dbReference type="CDD" id="cd13155">
    <property type="entry name" value="KOW_KIN17"/>
    <property type="match status" value="1"/>
</dbReference>
<keyword evidence="12" id="KW-0694">RNA-binding</keyword>
<dbReference type="Gene3D" id="2.30.30.140">
    <property type="match status" value="1"/>
</dbReference>
<feature type="non-terminal residue" evidence="26">
    <location>
        <position position="389"/>
    </location>
</feature>
<evidence type="ECO:0000259" key="25">
    <source>
        <dbReference type="SMART" id="SM01253"/>
    </source>
</evidence>
<evidence type="ECO:0000256" key="10">
    <source>
        <dbReference type="ARBA" id="ARBA00022771"/>
    </source>
</evidence>
<dbReference type="SMART" id="SM01253">
    <property type="entry name" value="Kin17_mid"/>
    <property type="match status" value="1"/>
</dbReference>
<keyword evidence="4" id="KW-0488">Methylation</keyword>
<evidence type="ECO:0000256" key="5">
    <source>
        <dbReference type="ARBA" id="ARBA00022490"/>
    </source>
</evidence>
<keyword evidence="8" id="KW-0479">Metal-binding</keyword>
<feature type="coiled-coil region" evidence="23">
    <location>
        <begin position="149"/>
        <end position="176"/>
    </location>
</feature>
<dbReference type="EMBL" id="VZUI01012722">
    <property type="protein sequence ID" value="NXU96940.1"/>
    <property type="molecule type" value="Genomic_DNA"/>
</dbReference>
<evidence type="ECO:0000256" key="13">
    <source>
        <dbReference type="ARBA" id="ARBA00023016"/>
    </source>
</evidence>
<dbReference type="GO" id="GO:0003723">
    <property type="term" value="F:RNA binding"/>
    <property type="evidence" value="ECO:0007669"/>
    <property type="project" value="UniProtKB-KW"/>
</dbReference>
<dbReference type="InterPro" id="IPR041330">
    <property type="entry name" value="KN17_SH3"/>
</dbReference>
<evidence type="ECO:0000256" key="3">
    <source>
        <dbReference type="ARBA" id="ARBA00008517"/>
    </source>
</evidence>